<proteinExistence type="predicted"/>
<dbReference type="SUPFAM" id="SSF49879">
    <property type="entry name" value="SMAD/FHA domain"/>
    <property type="match status" value="1"/>
</dbReference>
<dbReference type="PROSITE" id="PS50006">
    <property type="entry name" value="FHA_DOMAIN"/>
    <property type="match status" value="1"/>
</dbReference>
<dbReference type="EMBL" id="BAAARW010000020">
    <property type="protein sequence ID" value="GAA2432132.1"/>
    <property type="molecule type" value="Genomic_DNA"/>
</dbReference>
<keyword evidence="4" id="KW-1185">Reference proteome</keyword>
<comment type="caution">
    <text evidence="3">The sequence shown here is derived from an EMBL/GenBank/DDBJ whole genome shotgun (WGS) entry which is preliminary data.</text>
</comment>
<dbReference type="InterPro" id="IPR008984">
    <property type="entry name" value="SMAD_FHA_dom_sf"/>
</dbReference>
<dbReference type="InterPro" id="IPR000253">
    <property type="entry name" value="FHA_dom"/>
</dbReference>
<organism evidence="3 4">
    <name type="scientific">Actinomadura vinacea</name>
    <dbReference type="NCBI Taxonomy" id="115336"/>
    <lineage>
        <taxon>Bacteria</taxon>
        <taxon>Bacillati</taxon>
        <taxon>Actinomycetota</taxon>
        <taxon>Actinomycetes</taxon>
        <taxon>Streptosporangiales</taxon>
        <taxon>Thermomonosporaceae</taxon>
        <taxon>Actinomadura</taxon>
    </lineage>
</organism>
<protein>
    <recommendedName>
        <fullName evidence="2">FHA domain-containing protein</fullName>
    </recommendedName>
</protein>
<evidence type="ECO:0000313" key="4">
    <source>
        <dbReference type="Proteomes" id="UP001501231"/>
    </source>
</evidence>
<sequence length="264" mass="29454">MPTAMPRRLNKVDILPKEIGSLAHGLPPARPGTLFVMGLNGGMSVAPDARFDLVFGRCEPDVHVCVGGNDPHVSRKHGYITCEGSRWILHNTGRLAIRFPGSRLVLGGHHAELPVAYTPLFIVAPRQEHLLEVRIATKTAPPGQGRHEADTYDAEKWDLTPAEHLVLVCLSQRYLRQEPHPQPLTWSQVAEELKRVRRGERWTSKRAAHLVTDVRKRLSPKVYGLVEEEVPPPLGNTLNHNLITELLVTATIVEADLALLDERR</sequence>
<gene>
    <name evidence="3" type="ORF">GCM10010191_52600</name>
</gene>
<accession>A0ABN3JM04</accession>
<name>A0ABN3JM04_9ACTN</name>
<dbReference type="Proteomes" id="UP001501231">
    <property type="component" value="Unassembled WGS sequence"/>
</dbReference>
<keyword evidence="1" id="KW-0597">Phosphoprotein</keyword>
<feature type="domain" description="FHA" evidence="2">
    <location>
        <begin position="53"/>
        <end position="104"/>
    </location>
</feature>
<evidence type="ECO:0000259" key="2">
    <source>
        <dbReference type="PROSITE" id="PS50006"/>
    </source>
</evidence>
<reference evidence="3 4" key="1">
    <citation type="journal article" date="2019" name="Int. J. Syst. Evol. Microbiol.">
        <title>The Global Catalogue of Microorganisms (GCM) 10K type strain sequencing project: providing services to taxonomists for standard genome sequencing and annotation.</title>
        <authorList>
            <consortium name="The Broad Institute Genomics Platform"/>
            <consortium name="The Broad Institute Genome Sequencing Center for Infectious Disease"/>
            <person name="Wu L."/>
            <person name="Ma J."/>
        </authorList>
    </citation>
    <scope>NUCLEOTIDE SEQUENCE [LARGE SCALE GENOMIC DNA]</scope>
    <source>
        <strain evidence="3 4">JCM 3325</strain>
    </source>
</reference>
<dbReference type="RefSeq" id="WP_344592382.1">
    <property type="nucleotide sequence ID" value="NZ_BAAARW010000020.1"/>
</dbReference>
<evidence type="ECO:0000256" key="1">
    <source>
        <dbReference type="ARBA" id="ARBA00022553"/>
    </source>
</evidence>
<evidence type="ECO:0000313" key="3">
    <source>
        <dbReference type="EMBL" id="GAA2432132.1"/>
    </source>
</evidence>